<reference evidence="4" key="1">
    <citation type="submission" date="2016-04" db="EMBL/GenBank/DDBJ databases">
        <title>Draft genome sequence of Paludibacter jiangxiensis strain NM7.</title>
        <authorList>
            <person name="Qiu Y."/>
            <person name="Matsuura N."/>
            <person name="Ohashi A."/>
            <person name="Tourlousse M.D."/>
            <person name="Sekiguchi Y."/>
        </authorList>
    </citation>
    <scope>NUCLEOTIDE SEQUENCE [LARGE SCALE GENOMIC DNA]</scope>
    <source>
        <strain evidence="4">NM7</strain>
    </source>
</reference>
<feature type="domain" description="CN hydrolase" evidence="2">
    <location>
        <begin position="1"/>
        <end position="234"/>
    </location>
</feature>
<dbReference type="Pfam" id="PF00795">
    <property type="entry name" value="CN_hydrolase"/>
    <property type="match status" value="1"/>
</dbReference>
<proteinExistence type="predicted"/>
<dbReference type="CDD" id="cd07197">
    <property type="entry name" value="nitrilase"/>
    <property type="match status" value="1"/>
</dbReference>
<dbReference type="InterPro" id="IPR003010">
    <property type="entry name" value="C-N_Hydrolase"/>
</dbReference>
<dbReference type="EMBL" id="BDCR01000004">
    <property type="protein sequence ID" value="GAT64099.1"/>
    <property type="molecule type" value="Genomic_DNA"/>
</dbReference>
<dbReference type="PANTHER" id="PTHR43674">
    <property type="entry name" value="NITRILASE C965.09-RELATED"/>
    <property type="match status" value="1"/>
</dbReference>
<dbReference type="AlphaFoldDB" id="A0A171AQ39"/>
<dbReference type="PANTHER" id="PTHR43674:SF2">
    <property type="entry name" value="BETA-UREIDOPROPIONASE"/>
    <property type="match status" value="1"/>
</dbReference>
<dbReference type="GO" id="GO:0050126">
    <property type="term" value="F:N-carbamoylputrescine amidase activity"/>
    <property type="evidence" value="ECO:0007669"/>
    <property type="project" value="TreeGrafter"/>
</dbReference>
<accession>A0A171AQ39</accession>
<dbReference type="OrthoDB" id="9803818at2"/>
<dbReference type="SUPFAM" id="SSF56317">
    <property type="entry name" value="Carbon-nitrogen hydrolase"/>
    <property type="match status" value="1"/>
</dbReference>
<reference evidence="4" key="2">
    <citation type="journal article" date="2017" name="Genome Announc.">
        <title>Draft genome sequence of Paludibacter jiangxiensis NM7(T), a propionate-producing fermentative bacterium.</title>
        <authorList>
            <person name="Qiu Y.-L."/>
            <person name="Tourlousse D.M."/>
            <person name="Matsuura N."/>
            <person name="Ohashi A."/>
            <person name="Sekiguchi Y."/>
        </authorList>
    </citation>
    <scope>NUCLEOTIDE SEQUENCE [LARGE SCALE GENOMIC DNA]</scope>
    <source>
        <strain evidence="4">NM7</strain>
    </source>
</reference>
<comment type="caution">
    <text evidence="3">The sequence shown here is derived from an EMBL/GenBank/DDBJ whole genome shotgun (WGS) entry which is preliminary data.</text>
</comment>
<evidence type="ECO:0000313" key="4">
    <source>
        <dbReference type="Proteomes" id="UP000076586"/>
    </source>
</evidence>
<gene>
    <name evidence="3" type="ORF">PJIAN_4646</name>
</gene>
<protein>
    <submittedName>
        <fullName evidence="3">Predicted amidohydrolase</fullName>
    </submittedName>
</protein>
<organism evidence="3 4">
    <name type="scientific">Paludibacter jiangxiensis</name>
    <dbReference type="NCBI Taxonomy" id="681398"/>
    <lineage>
        <taxon>Bacteria</taxon>
        <taxon>Pseudomonadati</taxon>
        <taxon>Bacteroidota</taxon>
        <taxon>Bacteroidia</taxon>
        <taxon>Bacteroidales</taxon>
        <taxon>Paludibacteraceae</taxon>
        <taxon>Paludibacter</taxon>
    </lineage>
</organism>
<dbReference type="STRING" id="681398.PJIAN_4646"/>
<evidence type="ECO:0000259" key="2">
    <source>
        <dbReference type="PROSITE" id="PS50263"/>
    </source>
</evidence>
<keyword evidence="1 3" id="KW-0378">Hydrolase</keyword>
<dbReference type="InterPro" id="IPR036526">
    <property type="entry name" value="C-N_Hydrolase_sf"/>
</dbReference>
<dbReference type="Gene3D" id="3.60.110.10">
    <property type="entry name" value="Carbon-nitrogen hydrolase"/>
    <property type="match status" value="1"/>
</dbReference>
<evidence type="ECO:0000313" key="3">
    <source>
        <dbReference type="EMBL" id="GAT64099.1"/>
    </source>
</evidence>
<dbReference type="GO" id="GO:0033388">
    <property type="term" value="P:putrescine biosynthetic process from arginine"/>
    <property type="evidence" value="ECO:0007669"/>
    <property type="project" value="TreeGrafter"/>
</dbReference>
<dbReference type="RefSeq" id="WP_068705889.1">
    <property type="nucleotide sequence ID" value="NZ_BDCR01000004.1"/>
</dbReference>
<keyword evidence="4" id="KW-1185">Reference proteome</keyword>
<name>A0A171AQ39_9BACT</name>
<dbReference type="InterPro" id="IPR050345">
    <property type="entry name" value="Aliph_Amidase/BUP"/>
</dbReference>
<sequence length="242" mass="26665">MKICIVQTSAFKGDIEKNISKHLQFLDLAIANQCDLVVFPELSLTGYEPTLAKELATTSNDDRLSCFQKISDQQNIIICIGLPTQMDATLFISMIIFQPDKEPITYSKQHRYPSEVDYFSPGATPVYLHIDETVVAPAICYELSVSQHAENAYRNQASVYLASVLNSVSGVDADLQKLSDIARKYHMTTVMANYVGESGGYECAGKSSVWHADGNLAGQLDGTSEGILIYDTTTKSVFQKLI</sequence>
<dbReference type="PROSITE" id="PS50263">
    <property type="entry name" value="CN_HYDROLASE"/>
    <property type="match status" value="1"/>
</dbReference>
<evidence type="ECO:0000256" key="1">
    <source>
        <dbReference type="ARBA" id="ARBA00022801"/>
    </source>
</evidence>
<dbReference type="Proteomes" id="UP000076586">
    <property type="component" value="Unassembled WGS sequence"/>
</dbReference>